<evidence type="ECO:0000313" key="3">
    <source>
        <dbReference type="Proteomes" id="UP001304461"/>
    </source>
</evidence>
<accession>A0ABU5RUD3</accession>
<proteinExistence type="predicted"/>
<reference evidence="2 3" key="1">
    <citation type="submission" date="2023-12" db="EMBL/GenBank/DDBJ databases">
        <title>Baltic Sea Cyanobacteria.</title>
        <authorList>
            <person name="Delbaje E."/>
            <person name="Fewer D.P."/>
            <person name="Shishido T.K."/>
        </authorList>
    </citation>
    <scope>NUCLEOTIDE SEQUENCE [LARGE SCALE GENOMIC DNA]</scope>
    <source>
        <strain evidence="2 3">UHCC 0139</strain>
    </source>
</reference>
<dbReference type="RefSeq" id="WP_323305444.1">
    <property type="nucleotide sequence ID" value="NZ_JAYGHX010000005.1"/>
</dbReference>
<evidence type="ECO:0000259" key="1">
    <source>
        <dbReference type="Pfam" id="PF07238"/>
    </source>
</evidence>
<gene>
    <name evidence="2" type="ORF">VB738_09065</name>
</gene>
<dbReference type="SUPFAM" id="SSF141371">
    <property type="entry name" value="PilZ domain-like"/>
    <property type="match status" value="1"/>
</dbReference>
<organism evidence="2 3">
    <name type="scientific">Cyanobium gracile UHCC 0139</name>
    <dbReference type="NCBI Taxonomy" id="3110308"/>
    <lineage>
        <taxon>Bacteria</taxon>
        <taxon>Bacillati</taxon>
        <taxon>Cyanobacteriota</taxon>
        <taxon>Cyanophyceae</taxon>
        <taxon>Synechococcales</taxon>
        <taxon>Prochlorococcaceae</taxon>
        <taxon>Cyanobium</taxon>
    </lineage>
</organism>
<sequence length="121" mass="13235">MAGVCRALFMSKDQHPEGKRASPRQHVPVGVSVSLTLATKQSVFVNLRDVSEHGACVLRQGSLDVKEDDTVIFEARNYDAGSQVTLRSKVRWVRNTGFNTYVGLSFVNASLSQDALARLVA</sequence>
<dbReference type="InterPro" id="IPR009875">
    <property type="entry name" value="PilZ_domain"/>
</dbReference>
<dbReference type="EMBL" id="JAYGHX010000005">
    <property type="protein sequence ID" value="MEA5391409.1"/>
    <property type="molecule type" value="Genomic_DNA"/>
</dbReference>
<name>A0ABU5RUD3_9CYAN</name>
<comment type="caution">
    <text evidence="2">The sequence shown here is derived from an EMBL/GenBank/DDBJ whole genome shotgun (WGS) entry which is preliminary data.</text>
</comment>
<keyword evidence="3" id="KW-1185">Reference proteome</keyword>
<dbReference type="Proteomes" id="UP001304461">
    <property type="component" value="Unassembled WGS sequence"/>
</dbReference>
<protein>
    <submittedName>
        <fullName evidence="2">PilZ domain-containing protein</fullName>
    </submittedName>
</protein>
<feature type="domain" description="PilZ" evidence="1">
    <location>
        <begin position="19"/>
        <end position="120"/>
    </location>
</feature>
<dbReference type="Pfam" id="PF07238">
    <property type="entry name" value="PilZ"/>
    <property type="match status" value="1"/>
</dbReference>
<evidence type="ECO:0000313" key="2">
    <source>
        <dbReference type="EMBL" id="MEA5391409.1"/>
    </source>
</evidence>
<dbReference type="Gene3D" id="2.40.10.220">
    <property type="entry name" value="predicted glycosyltransferase like domains"/>
    <property type="match status" value="1"/>
</dbReference>